<dbReference type="AlphaFoldDB" id="A0A7X2TR25"/>
<reference evidence="5 6" key="1">
    <citation type="submission" date="2019-08" db="EMBL/GenBank/DDBJ databases">
        <title>In-depth cultivation of the pig gut microbiome towards novel bacterial diversity and tailored functional studies.</title>
        <authorList>
            <person name="Wylensek D."/>
            <person name="Hitch T.C.A."/>
            <person name="Clavel T."/>
        </authorList>
    </citation>
    <scope>NUCLEOTIDE SEQUENCE [LARGE SCALE GENOMIC DNA]</scope>
    <source>
        <strain evidence="5 6">NM-380-WT-3C1</strain>
    </source>
</reference>
<protein>
    <submittedName>
        <fullName evidence="5">Carbohydrate ABC transporter substrate-binding protein</fullName>
    </submittedName>
</protein>
<dbReference type="GO" id="GO:0055052">
    <property type="term" value="C:ATP-binding cassette (ABC) transporter complex, substrate-binding subunit-containing"/>
    <property type="evidence" value="ECO:0007669"/>
    <property type="project" value="TreeGrafter"/>
</dbReference>
<dbReference type="Pfam" id="PF01547">
    <property type="entry name" value="SBP_bac_1"/>
    <property type="match status" value="1"/>
</dbReference>
<keyword evidence="2" id="KW-0813">Transport</keyword>
<gene>
    <name evidence="5" type="ORF">FYJ80_09960</name>
</gene>
<dbReference type="PROSITE" id="PS51257">
    <property type="entry name" value="PROKAR_LIPOPROTEIN"/>
    <property type="match status" value="1"/>
</dbReference>
<dbReference type="Gene3D" id="3.40.190.10">
    <property type="entry name" value="Periplasmic binding protein-like II"/>
    <property type="match status" value="2"/>
</dbReference>
<dbReference type="GO" id="GO:0042956">
    <property type="term" value="P:maltodextrin transmembrane transport"/>
    <property type="evidence" value="ECO:0007669"/>
    <property type="project" value="TreeGrafter"/>
</dbReference>
<organism evidence="5 6">
    <name type="scientific">Bullifex porci</name>
    <dbReference type="NCBI Taxonomy" id="2606638"/>
    <lineage>
        <taxon>Bacteria</taxon>
        <taxon>Pseudomonadati</taxon>
        <taxon>Spirochaetota</taxon>
        <taxon>Spirochaetia</taxon>
        <taxon>Spirochaetales</taxon>
        <taxon>Spirochaetaceae</taxon>
        <taxon>Bullifex</taxon>
    </lineage>
</organism>
<evidence type="ECO:0000256" key="2">
    <source>
        <dbReference type="ARBA" id="ARBA00022448"/>
    </source>
</evidence>
<dbReference type="GO" id="GO:0015768">
    <property type="term" value="P:maltose transport"/>
    <property type="evidence" value="ECO:0007669"/>
    <property type="project" value="TreeGrafter"/>
</dbReference>
<comment type="similarity">
    <text evidence="1">Belongs to the bacterial solute-binding protein 1 family.</text>
</comment>
<name>A0A7X2TR25_9SPIO</name>
<evidence type="ECO:0000256" key="1">
    <source>
        <dbReference type="ARBA" id="ARBA00008520"/>
    </source>
</evidence>
<dbReference type="GO" id="GO:1901982">
    <property type="term" value="F:maltose binding"/>
    <property type="evidence" value="ECO:0007669"/>
    <property type="project" value="TreeGrafter"/>
</dbReference>
<feature type="signal peptide" evidence="4">
    <location>
        <begin position="1"/>
        <end position="24"/>
    </location>
</feature>
<evidence type="ECO:0000313" key="5">
    <source>
        <dbReference type="EMBL" id="MSU07086.1"/>
    </source>
</evidence>
<dbReference type="PANTHER" id="PTHR30061:SF50">
    <property type="entry name" value="MALTOSE_MALTODEXTRIN-BINDING PERIPLASMIC PROTEIN"/>
    <property type="match status" value="1"/>
</dbReference>
<proteinExistence type="inferred from homology"/>
<sequence>MKSSIKFIAIVLAVMVLFCSCSKKSETATTNTTASTAKVSITLLNSKGEIQTGLEKIAAQFEKDKGIHVEVIACGAGEVPYTKVTTMYNSGNAPTLAILDPTDIVGLAKEYALDLSGEKWVSETDALNLTVDGKIYSFPFCVEGRGIIYNKSAIESVLGRSFDPKSINTYSSFKAILAELRSKGMENPVFLAKEDWSLGAHQLGYIYDAYDGTTAGSEVIINELKAGKNPLDVDRFNQFVDTIDLILEYNFAKADPLGADYDQGALELACGNVAFWPNGCWAWPNLVEGGADANGEFGFISFVLGDDPNDFANTSIQASASKQIMIDRIQASAEQQEAAKEFINYLVFDTTGQKMFVEETALIPAAKNNPNQPLDPLGKDIAERTASGKLYTSCFIAPSDHWSVMGAAMQKYIAGMSDKKELASTLSQYWKAQN</sequence>
<dbReference type="InterPro" id="IPR006059">
    <property type="entry name" value="SBP"/>
</dbReference>
<dbReference type="RefSeq" id="WP_154426502.1">
    <property type="nucleotide sequence ID" value="NZ_VUNN01000025.1"/>
</dbReference>
<evidence type="ECO:0000313" key="6">
    <source>
        <dbReference type="Proteomes" id="UP000460549"/>
    </source>
</evidence>
<keyword evidence="3 4" id="KW-0732">Signal</keyword>
<evidence type="ECO:0000256" key="4">
    <source>
        <dbReference type="SAM" id="SignalP"/>
    </source>
</evidence>
<comment type="caution">
    <text evidence="5">The sequence shown here is derived from an EMBL/GenBank/DDBJ whole genome shotgun (WGS) entry which is preliminary data.</text>
</comment>
<accession>A0A7X2TR25</accession>
<feature type="chain" id="PRO_5031502589" evidence="4">
    <location>
        <begin position="25"/>
        <end position="434"/>
    </location>
</feature>
<dbReference type="EMBL" id="VUNN01000025">
    <property type="protein sequence ID" value="MSU07086.1"/>
    <property type="molecule type" value="Genomic_DNA"/>
</dbReference>
<dbReference type="PANTHER" id="PTHR30061">
    <property type="entry name" value="MALTOSE-BINDING PERIPLASMIC PROTEIN"/>
    <property type="match status" value="1"/>
</dbReference>
<evidence type="ECO:0000256" key="3">
    <source>
        <dbReference type="ARBA" id="ARBA00022729"/>
    </source>
</evidence>
<dbReference type="Proteomes" id="UP000460549">
    <property type="component" value="Unassembled WGS sequence"/>
</dbReference>
<dbReference type="SUPFAM" id="SSF53850">
    <property type="entry name" value="Periplasmic binding protein-like II"/>
    <property type="match status" value="1"/>
</dbReference>
<keyword evidence="6" id="KW-1185">Reference proteome</keyword>